<evidence type="ECO:0000256" key="1">
    <source>
        <dbReference type="ARBA" id="ARBA00004561"/>
    </source>
</evidence>
<dbReference type="GO" id="GO:0009289">
    <property type="term" value="C:pilus"/>
    <property type="evidence" value="ECO:0007669"/>
    <property type="project" value="UniProtKB-SubCell"/>
</dbReference>
<reference evidence="10" key="1">
    <citation type="submission" date="2017-02" db="EMBL/GenBank/DDBJ databases">
        <authorList>
            <person name="Daims H."/>
        </authorList>
    </citation>
    <scope>NUCLEOTIDE SEQUENCE [LARGE SCALE GENOMIC DNA]</scope>
</reference>
<feature type="domain" description="PilY1 beta-propeller" evidence="8">
    <location>
        <begin position="947"/>
        <end position="1339"/>
    </location>
</feature>
<proteinExistence type="inferred from homology"/>
<evidence type="ECO:0000256" key="7">
    <source>
        <dbReference type="SAM" id="MobiDB-lite"/>
    </source>
</evidence>
<accession>A0A1R4HCB3</accession>
<feature type="compositionally biased region" description="Polar residues" evidence="7">
    <location>
        <begin position="787"/>
        <end position="797"/>
    </location>
</feature>
<dbReference type="SUPFAM" id="SSF50998">
    <property type="entry name" value="Quinoprotein alcohol dehydrogenase-like"/>
    <property type="match status" value="1"/>
</dbReference>
<protein>
    <submittedName>
        <fullName evidence="9">Neisseria PilC domain protein</fullName>
    </submittedName>
</protein>
<dbReference type="GO" id="GO:0046872">
    <property type="term" value="F:metal ion binding"/>
    <property type="evidence" value="ECO:0007669"/>
    <property type="project" value="UniProtKB-KW"/>
</dbReference>
<dbReference type="EMBL" id="FUKI01000124">
    <property type="protein sequence ID" value="SJM93839.1"/>
    <property type="molecule type" value="Genomic_DNA"/>
</dbReference>
<evidence type="ECO:0000256" key="2">
    <source>
        <dbReference type="ARBA" id="ARBA00008387"/>
    </source>
</evidence>
<keyword evidence="5" id="KW-0106">Calcium</keyword>
<evidence type="ECO:0000256" key="4">
    <source>
        <dbReference type="ARBA" id="ARBA00022723"/>
    </source>
</evidence>
<gene>
    <name evidence="9" type="ORF">CRENPOLYSF1_480030</name>
</gene>
<sequence>MNSFIVSLFSILKNGLIALLLSLLLLPKVFAALNIAQTPLFLTPSASPLVMLSMPKDHQLYIKAFDDYSDLDGDGIIETTYKHDFNYYGYFDSYRCYDYVSNHFEPSSITVSKYCTGRWSGNFLNWASMTRIDNVRKLLYGGLRASDTDTETLLERSYLPNDAHSFAKFYDGLDLDRLTPFSEPLGITLCNTTVSKSTFSQDVTDPPLLRVAAGNYNLWAANERWQCLWTEEEAAGDKRVWDFALNKLGPVGNGNPNPESEILDSIHDAKATNPSKAGNGVDNGNSDFIVRVNACVDDGLQDAEHCKSYYNARTGKRTLKPVGLLQTYGDNGHVHFGLMTGSYGNNKSGGILRKNVSAVTDEINVDTDGTFKAAPSTGGIINTLNKLRIYGYRHSGGTLATNGTYANQPQMPGDDNCPWGLDIFKNGQCSNWGNPQAEIFLESLRYLAGKKASPAFVTETNDSDRISGLTGASATDPLINKDYCASLNVMHFNGSNSSYDADGLISATDIRITDVNSLIDTVGNNADINGKRFFVGAVTAKDNRLCTAKTITALSKVRGLCPEEPRLDGSYALSGLAHYGHITDMRPNKTILNAQKITTYGVALSHHKPAVVINVPDSTQKITLLPACRNTEVNGNCTLVDFKIVKQTNTAGKLYVNWEDSEQGGDFDQDMWGIINYRISANTITNRIRTNTITISTDVIGQSTIYPMGFGYIISGTNDDGFHSHSGINKFTDAEALCTPCLVTDPAKSKPYTITGDSADFLQTPLFYAAQWGGFNDSNDNDKPDQQSEWDSINNATGLPPGDGIPDQYFSAIQPKRTEAALDNISTEITRTTGSSAPVTSNSFGINSNTVLYQAKFNSTDWTGQLWAYTVATDNIATIAQWDAGLALSAQKNRAIFSYNPMLQQNKGIDFIYEQLNADQQSLLTQAQLRYIRGEAIDGLRTRTSVLGDIINSAPLFIGPVNNGYRVLPNTEGSDYSNYIGSSAMLNRTPMLAIGANDGMLHVFDAALAHNGKELFAYIPNTVMGNLAALTSPSYTTAGQHKYFVDGSAAVGDAYFDVDHDNHKEWRTILVGTLGAGGKGVFALDMSFLSPADQTYKTPEPDFSTQRILWEINDHSTPFEDNLTDKLTSTPKQYGYTHYLGYTLGQASVIRLANGQFAAIFGNGYNSQSETAVLYIVNIQDGRLIRSINTHASGDNGLSTPLAVDVNNDGITDAIYAGDLQGNLWKFDVSTSNPDNWDVAYTNNNAPAPLFTAKIDNQPRQPITIKPAYGVQTANGGISLFFGAGSYFQTSDNKIDTAPTQSFYGIWDECVNYIGIPKNCTSNPVNGRSALVAQTIDDEFLENQLAIRKTSSNTVSYPSQKGWYMDLIKPPQPGNSLGERVVSQAVLRNHSIIFITNIPNDQSCKTEGGAWLMELNPLTGGRLSQTPFDISGDNQIDTKDQIKDNDKVSLIAASGYHVDMNTVSITPGFNTVTNKNGNNLKIIVKKLKTTGRRQSWAQLR</sequence>
<evidence type="ECO:0000313" key="10">
    <source>
        <dbReference type="Proteomes" id="UP000195667"/>
    </source>
</evidence>
<evidence type="ECO:0000313" key="9">
    <source>
        <dbReference type="EMBL" id="SJM93839.1"/>
    </source>
</evidence>
<dbReference type="Proteomes" id="UP000195667">
    <property type="component" value="Unassembled WGS sequence"/>
</dbReference>
<comment type="similarity">
    <text evidence="2">Belongs to the PilY1 family.</text>
</comment>
<evidence type="ECO:0000256" key="6">
    <source>
        <dbReference type="ARBA" id="ARBA00023263"/>
    </source>
</evidence>
<comment type="subcellular location">
    <subcellularLocation>
        <location evidence="1">Fimbrium</location>
    </subcellularLocation>
</comment>
<evidence type="ECO:0000256" key="3">
    <source>
        <dbReference type="ARBA" id="ARBA00022558"/>
    </source>
</evidence>
<name>A0A1R4HCB3_9GAMM</name>
<dbReference type="Pfam" id="PF05567">
    <property type="entry name" value="T4P_PilY1"/>
    <property type="match status" value="1"/>
</dbReference>
<organism evidence="9 10">
    <name type="scientific">Crenothrix polyspora</name>
    <dbReference type="NCBI Taxonomy" id="360316"/>
    <lineage>
        <taxon>Bacteria</taxon>
        <taxon>Pseudomonadati</taxon>
        <taxon>Pseudomonadota</taxon>
        <taxon>Gammaproteobacteria</taxon>
        <taxon>Methylococcales</taxon>
        <taxon>Crenotrichaceae</taxon>
        <taxon>Crenothrix</taxon>
    </lineage>
</organism>
<keyword evidence="10" id="KW-1185">Reference proteome</keyword>
<evidence type="ECO:0000259" key="8">
    <source>
        <dbReference type="Pfam" id="PF05567"/>
    </source>
</evidence>
<keyword evidence="4" id="KW-0479">Metal-binding</keyword>
<evidence type="ECO:0000256" key="5">
    <source>
        <dbReference type="ARBA" id="ARBA00022837"/>
    </source>
</evidence>
<feature type="region of interest" description="Disordered" evidence="7">
    <location>
        <begin position="777"/>
        <end position="798"/>
    </location>
</feature>
<keyword evidence="3" id="KW-1029">Fimbrium biogenesis</keyword>
<keyword evidence="6" id="KW-0281">Fimbrium</keyword>
<dbReference type="InterPro" id="IPR008707">
    <property type="entry name" value="B-propeller_PilY1"/>
</dbReference>
<dbReference type="InterPro" id="IPR011047">
    <property type="entry name" value="Quinoprotein_ADH-like_sf"/>
</dbReference>